<proteinExistence type="predicted"/>
<accession>A0AAV4LYS6</accession>
<reference evidence="1 2" key="1">
    <citation type="submission" date="2021-06" db="EMBL/GenBank/DDBJ databases">
        <title>Genome sequence of Babesia caballi.</title>
        <authorList>
            <person name="Yamagishi J."/>
            <person name="Kidaka T."/>
            <person name="Ochi A."/>
        </authorList>
    </citation>
    <scope>NUCLEOTIDE SEQUENCE [LARGE SCALE GENOMIC DNA]</scope>
    <source>
        <strain evidence="1">USDA-D6B2</strain>
    </source>
</reference>
<dbReference type="RefSeq" id="XP_067716839.1">
    <property type="nucleotide sequence ID" value="XM_067860738.1"/>
</dbReference>
<dbReference type="EMBL" id="BPLF01000003">
    <property type="protein sequence ID" value="GIX64770.1"/>
    <property type="molecule type" value="Genomic_DNA"/>
</dbReference>
<keyword evidence="2" id="KW-1185">Reference proteome</keyword>
<evidence type="ECO:0000313" key="2">
    <source>
        <dbReference type="Proteomes" id="UP001497744"/>
    </source>
</evidence>
<dbReference type="GeneID" id="94196251"/>
<dbReference type="Proteomes" id="UP001497744">
    <property type="component" value="Unassembled WGS sequence"/>
</dbReference>
<dbReference type="InterPro" id="IPR024751">
    <property type="entry name" value="VESA1"/>
</dbReference>
<evidence type="ECO:0000313" key="1">
    <source>
        <dbReference type="EMBL" id="GIX64770.1"/>
    </source>
</evidence>
<protein>
    <submittedName>
        <fullName evidence="1">Variant erythrocyte surface antigen-1 family protein</fullName>
    </submittedName>
</protein>
<gene>
    <name evidence="1" type="ORF">BcabD6B2_42050</name>
</gene>
<dbReference type="AlphaFoldDB" id="A0AAV4LYS6"/>
<organism evidence="1 2">
    <name type="scientific">Babesia caballi</name>
    <dbReference type="NCBI Taxonomy" id="5871"/>
    <lineage>
        <taxon>Eukaryota</taxon>
        <taxon>Sar</taxon>
        <taxon>Alveolata</taxon>
        <taxon>Apicomplexa</taxon>
        <taxon>Aconoidasida</taxon>
        <taxon>Piroplasmida</taxon>
        <taxon>Babesiidae</taxon>
        <taxon>Babesia</taxon>
    </lineage>
</organism>
<sequence length="1056" mass="116111">MAQQVVPLTKCPSNPKEAIDWILRVTGKDGQDTGTNGTAGLAKALHELLTDSCNGFLVSGLNVDADMFRALREWLNGQKETYEDTKKLIARCANELAAFIGFKKNVKNGLIGVGGIAVSNDPLERLRDGMLEFSMGVLEELKRYKEPLALSLNENQVDIVIGELRGALGGGVYKFEEAINKAAELLKSVNLNEISEVWKKLANITTLSNSGCLPTIKSYITVSKWTPVVEKYFAAILGPLKDKISGTAQSEIERLKASLTTLVTKICSNCTTSKPIDLTQQEVKKQIDTLTEKHTGILIKLRNAATTNEIDLSQYRFIVEALVTGTNGFLRQLHRKYVSLYQGSQWPPNSNDPQTCAKIFLACVPFIWSNLSYLCWRCNLNNSEGGIKDLTLGSGDAKDYMFTMGYNNFHQISGQKMGSDVFATAMKGFKDFQVGMQAAESRASERPSKLHGSSRTPTFPEFLHELEKPVTEVSASIGSNVQNNAMSLAHLVAKCYFKGLHLTSSQSKGRPSTIREMLYWLAGLPFAPGYQSLKAHVSGIFRGVLGEPMTADPAELRLPVAISGSTSTGDFFSPTRVTSYLTITACTIPNTLAFLQGRSDASGPLLHSVFSNSMKFKYPTSGAALFSELCDYAYALKSHLSFLHQQCKGKYSEGFGWRHCKYGQPVNKGLSNGDAVPAWICSAYNCTDAVTCHHYDSNVQQNGCSHNTRSSLCGQPTTPSPLQAFLTDTLKGFRLNSSDSISVHLDNHSPGSMCHVKMGFTPTDLINAPLMGYYLYYPLNFLCGNPKTPLPQLCDQLTCLSRRTPRTLGDLFGFYWHLAGQMFNKPEVLTKLGRLKNRFSITDLSSKELMDEIIMCVGQYEVSDTTPSGLSLSLETIANGVPFWQFLFIKDPSECIVGKLYDLSSHCHADDGTGGTLHFCTPSHDTEPGDLRSIYSTVLEDENAPNCLKGNCAGYLRPIMNSYGTAFAPKFAATYLSWIIHLTEDFYQWLEDLRKDFEALGCSQHFSTVQIRYKGGRIMGKVVQIGGSRTVKPKGVANSFTAHSNPSSTAYPFSPS</sequence>
<name>A0AAV4LYS6_BABCB</name>
<comment type="caution">
    <text evidence="1">The sequence shown here is derived from an EMBL/GenBank/DDBJ whole genome shotgun (WGS) entry which is preliminary data.</text>
</comment>
<dbReference type="Pfam" id="PF12785">
    <property type="entry name" value="VESA1_N"/>
    <property type="match status" value="1"/>
</dbReference>